<organism evidence="11 12">
    <name type="scientific">Dryococelus australis</name>
    <dbReference type="NCBI Taxonomy" id="614101"/>
    <lineage>
        <taxon>Eukaryota</taxon>
        <taxon>Metazoa</taxon>
        <taxon>Ecdysozoa</taxon>
        <taxon>Arthropoda</taxon>
        <taxon>Hexapoda</taxon>
        <taxon>Insecta</taxon>
        <taxon>Pterygota</taxon>
        <taxon>Neoptera</taxon>
        <taxon>Polyneoptera</taxon>
        <taxon>Phasmatodea</taxon>
        <taxon>Verophasmatodea</taxon>
        <taxon>Anareolatae</taxon>
        <taxon>Phasmatidae</taxon>
        <taxon>Eurycanthinae</taxon>
        <taxon>Dryococelus</taxon>
    </lineage>
</organism>
<feature type="domain" description="COQ9 C-terminal" evidence="10">
    <location>
        <begin position="166"/>
        <end position="190"/>
    </location>
</feature>
<keyword evidence="6 8" id="KW-0446">Lipid-binding</keyword>
<evidence type="ECO:0000259" key="10">
    <source>
        <dbReference type="Pfam" id="PF08511"/>
    </source>
</evidence>
<comment type="caution">
    <text evidence="11">The sequence shown here is derived from an EMBL/GenBank/DDBJ whole genome shotgun (WGS) entry which is preliminary data.</text>
</comment>
<dbReference type="InterPro" id="IPR013718">
    <property type="entry name" value="COQ9_C"/>
</dbReference>
<evidence type="ECO:0000256" key="4">
    <source>
        <dbReference type="ARBA" id="ARBA00022688"/>
    </source>
</evidence>
<evidence type="ECO:0000313" key="12">
    <source>
        <dbReference type="Proteomes" id="UP001159363"/>
    </source>
</evidence>
<comment type="pathway">
    <text evidence="2 8">Cofactor biosynthesis; ubiquinone biosynthesis.</text>
</comment>
<keyword evidence="5" id="KW-0809">Transit peptide</keyword>
<evidence type="ECO:0000256" key="1">
    <source>
        <dbReference type="ARBA" id="ARBA00004173"/>
    </source>
</evidence>
<dbReference type="PANTHER" id="PTHR21427">
    <property type="entry name" value="UBIQUINONE BIOSYNTHESIS PROTEIN COQ9, MITOCHONDRIAL"/>
    <property type="match status" value="1"/>
</dbReference>
<keyword evidence="9" id="KW-0812">Transmembrane</keyword>
<gene>
    <name evidence="11" type="ORF">PR048_000972</name>
</gene>
<evidence type="ECO:0000313" key="11">
    <source>
        <dbReference type="EMBL" id="KAJ8895636.1"/>
    </source>
</evidence>
<reference evidence="11 12" key="1">
    <citation type="submission" date="2023-02" db="EMBL/GenBank/DDBJ databases">
        <title>LHISI_Scaffold_Assembly.</title>
        <authorList>
            <person name="Stuart O.P."/>
            <person name="Cleave R."/>
            <person name="Magrath M.J.L."/>
            <person name="Mikheyev A.S."/>
        </authorList>
    </citation>
    <scope>NUCLEOTIDE SEQUENCE [LARGE SCALE GENOMIC DNA]</scope>
    <source>
        <strain evidence="11">Daus_M_001</strain>
        <tissue evidence="11">Leg muscle</tissue>
    </source>
</reference>
<keyword evidence="4 8" id="KW-0831">Ubiquinone biosynthesis</keyword>
<dbReference type="InterPro" id="IPR012762">
    <property type="entry name" value="Ubiq_biosynth_COQ9"/>
</dbReference>
<feature type="transmembrane region" description="Helical" evidence="9">
    <location>
        <begin position="636"/>
        <end position="657"/>
    </location>
</feature>
<evidence type="ECO:0000256" key="5">
    <source>
        <dbReference type="ARBA" id="ARBA00022946"/>
    </source>
</evidence>
<feature type="domain" description="COQ9 C-terminal" evidence="10">
    <location>
        <begin position="545"/>
        <end position="586"/>
    </location>
</feature>
<evidence type="ECO:0000256" key="8">
    <source>
        <dbReference type="RuleBase" id="RU366063"/>
    </source>
</evidence>
<evidence type="ECO:0000256" key="7">
    <source>
        <dbReference type="ARBA" id="ARBA00023128"/>
    </source>
</evidence>
<proteinExistence type="inferred from homology"/>
<keyword evidence="9" id="KW-0472">Membrane</keyword>
<protein>
    <recommendedName>
        <fullName evidence="8">Ubiquinone biosynthesis protein</fullName>
    </recommendedName>
</protein>
<dbReference type="PANTHER" id="PTHR21427:SF19">
    <property type="entry name" value="UBIQUINONE BIOSYNTHESIS PROTEIN COQ9, MITOCHONDRIAL"/>
    <property type="match status" value="1"/>
</dbReference>
<evidence type="ECO:0000256" key="9">
    <source>
        <dbReference type="SAM" id="Phobius"/>
    </source>
</evidence>
<dbReference type="EMBL" id="JARBHB010000001">
    <property type="protein sequence ID" value="KAJ8895636.1"/>
    <property type="molecule type" value="Genomic_DNA"/>
</dbReference>
<name>A0ABQ9IG69_9NEOP</name>
<comment type="similarity">
    <text evidence="3 8">Belongs to the COQ9 family.</text>
</comment>
<comment type="function">
    <text evidence="8">Membrane-associated protein that warps the membrane surface to access and bind aromatic isoprenes with high specificity, including ubiquinone (CoQ) isoprene intermediates and presents them directly to Coq7, therefore facilitating the Coq7-mediated hydroxylase step. Participates in the biosynthesis of coenzyme Q, also named ubiquinone, an essential lipid-soluble electron transporter for aerobic cellular respiration.</text>
</comment>
<keyword evidence="12" id="KW-1185">Reference proteome</keyword>
<keyword evidence="7 8" id="KW-0496">Mitochondrion</keyword>
<sequence length="789" mass="87751">MEPVFVANGVKCCIVLCNLSHSEQDIHLGLVDDSDCNNCEVIVDCEVFFITAARDQLLPCFIVARLSDGNVGILGLGRCTRLGLGVVDRHGIDRVVGRLVGGGRQKDGSILVNCEVGMFEGIGNTFWQKETRIFIKDAVEMRLRMIIPYMDKWSQALAIQSLPPNVPESLANLLTLVDDIWYYAGDKSADNGFSYIQPYDNGGHSWGHYHVLRYIQSTAEWRNNLVALIAEGADNMSNSSSETLSFEGTPIQSSALSVAGDHYSDSEEVVRAVIHIKVVANISDMVDRPNEQLELYISLTTLYKVLTGLRTTMDSQKTEFKSLKAKLSAKIDVQGVKSESHNAELKKPLNKEVRRCNDFDGTAYIALGSRGDLISVLQRYGTTIHYWNATRQTPGAWKRESVCEPVCAAGRTSSFSQGCQTYTPFMTGISYLAGLAHARTYPQLRAARALAFHKGDLDSIPCEVTSGIFACRKRAWTKRCLTVLLCESVPDTQAVLIRVMKVIGRIYDDPSHQSIRQNLGHLYVFMDEQIKIQPSKLACFVTRSSQRIGLAGLYKMTELYLIQDKSEDYRNTWQFLSHRSDDVAYFHSYVQQSSNVSQMAKEAATAAFITALKRALNNLLCGLCTFFCPSMPFNTVFAVVAATLAVVSLPHLFTAFLRNSTSSPYCLQLSRLVFTPDHYAQCSVQDLIYVVSVFLTMICDDIYELPYHSSDFPWQPLHAPTLRPVPHSLILPESIYSCSLTVLVLKVLLPAVGRIWSKAVLKGHPNPWGGAQCKQHSHKSGLPITLPSF</sequence>
<dbReference type="Proteomes" id="UP001159363">
    <property type="component" value="Chromosome 1"/>
</dbReference>
<evidence type="ECO:0000256" key="3">
    <source>
        <dbReference type="ARBA" id="ARBA00010766"/>
    </source>
</evidence>
<keyword evidence="9" id="KW-1133">Transmembrane helix</keyword>
<accession>A0ABQ9IG69</accession>
<dbReference type="Pfam" id="PF08511">
    <property type="entry name" value="COQ9"/>
    <property type="match status" value="2"/>
</dbReference>
<comment type="subcellular location">
    <subcellularLocation>
        <location evidence="1 8">Mitochondrion</location>
    </subcellularLocation>
</comment>
<evidence type="ECO:0000256" key="2">
    <source>
        <dbReference type="ARBA" id="ARBA00004749"/>
    </source>
</evidence>
<evidence type="ECO:0000256" key="6">
    <source>
        <dbReference type="ARBA" id="ARBA00023121"/>
    </source>
</evidence>